<dbReference type="AlphaFoldDB" id="B7KIP7"/>
<reference evidence="2" key="1">
    <citation type="journal article" date="2011" name="MBio">
        <title>Novel metabolic attributes of the genus Cyanothece, comprising a group of unicellular nitrogen-fixing Cyanobacteria.</title>
        <authorList>
            <person name="Bandyopadhyay A."/>
            <person name="Elvitigala T."/>
            <person name="Welsh E."/>
            <person name="Stockel J."/>
            <person name="Liberton M."/>
            <person name="Min H."/>
            <person name="Sherman L.A."/>
            <person name="Pakrasi H.B."/>
        </authorList>
    </citation>
    <scope>NUCLEOTIDE SEQUENCE [LARGE SCALE GENOMIC DNA]</scope>
    <source>
        <strain evidence="2">PCC 7424</strain>
    </source>
</reference>
<accession>B7KIP7</accession>
<sequence>MKKPTVKVVKVTTTGFELSDGRYYPHPVPLTEEELPTVEEFQEYYDHWFNLLSIEHEREVANDC</sequence>
<dbReference type="KEGG" id="cyc:PCC7424_0999"/>
<dbReference type="HOGENOM" id="CLU_2860221_0_0_3"/>
<organism evidence="1 2">
    <name type="scientific">Gloeothece citriformis (strain PCC 7424)</name>
    <name type="common">Cyanothece sp. (strain PCC 7424)</name>
    <dbReference type="NCBI Taxonomy" id="65393"/>
    <lineage>
        <taxon>Bacteria</taxon>
        <taxon>Bacillati</taxon>
        <taxon>Cyanobacteriota</taxon>
        <taxon>Cyanophyceae</taxon>
        <taxon>Oscillatoriophycideae</taxon>
        <taxon>Chroococcales</taxon>
        <taxon>Aphanothecaceae</taxon>
        <taxon>Gloeothece</taxon>
        <taxon>Gloeothece citriformis</taxon>
    </lineage>
</organism>
<evidence type="ECO:0000313" key="1">
    <source>
        <dbReference type="EMBL" id="ACK69453.1"/>
    </source>
</evidence>
<evidence type="ECO:0000313" key="2">
    <source>
        <dbReference type="Proteomes" id="UP000002384"/>
    </source>
</evidence>
<keyword evidence="2" id="KW-1185">Reference proteome</keyword>
<protein>
    <submittedName>
        <fullName evidence="1">Uncharacterized protein</fullName>
    </submittedName>
</protein>
<dbReference type="STRING" id="65393.PCC7424_0999"/>
<dbReference type="EMBL" id="CP001291">
    <property type="protein sequence ID" value="ACK69453.1"/>
    <property type="molecule type" value="Genomic_DNA"/>
</dbReference>
<dbReference type="Proteomes" id="UP000002384">
    <property type="component" value="Chromosome"/>
</dbReference>
<proteinExistence type="predicted"/>
<gene>
    <name evidence="1" type="ordered locus">PCC7424_0999</name>
</gene>
<name>B7KIP7_GLOC7</name>
<dbReference type="RefSeq" id="WP_012598400.1">
    <property type="nucleotide sequence ID" value="NC_011729.1"/>
</dbReference>